<dbReference type="RefSeq" id="WP_377327823.1">
    <property type="nucleotide sequence ID" value="NZ_JBHUMZ010000016.1"/>
</dbReference>
<evidence type="ECO:0000313" key="8">
    <source>
        <dbReference type="Proteomes" id="UP001597452"/>
    </source>
</evidence>
<accession>A0ABW5Q8E6</accession>
<dbReference type="HAMAP" id="MF_01197">
    <property type="entry name" value="SepF"/>
    <property type="match status" value="1"/>
</dbReference>
<evidence type="ECO:0000256" key="6">
    <source>
        <dbReference type="SAM" id="MobiDB-lite"/>
    </source>
</evidence>
<evidence type="ECO:0000256" key="1">
    <source>
        <dbReference type="ARBA" id="ARBA00022618"/>
    </source>
</evidence>
<comment type="subcellular location">
    <subcellularLocation>
        <location evidence="5">Cytoplasm</location>
    </subcellularLocation>
    <text evidence="5">Localizes to the division site, in a FtsZ-dependent manner.</text>
</comment>
<comment type="caution">
    <text evidence="7">The sequence shown here is derived from an EMBL/GenBank/DDBJ whole genome shotgun (WGS) entry which is preliminary data.</text>
</comment>
<gene>
    <name evidence="5" type="primary">sepF</name>
    <name evidence="7" type="ORF">ACFSW4_04920</name>
</gene>
<evidence type="ECO:0000313" key="7">
    <source>
        <dbReference type="EMBL" id="MFD2638195.1"/>
    </source>
</evidence>
<protein>
    <recommendedName>
        <fullName evidence="5">Cell division protein SepF</fullName>
    </recommendedName>
</protein>
<dbReference type="EMBL" id="JBHUMZ010000016">
    <property type="protein sequence ID" value="MFD2638195.1"/>
    <property type="molecule type" value="Genomic_DNA"/>
</dbReference>
<comment type="subunit">
    <text evidence="5">Homodimer. Interacts with FtsZ.</text>
</comment>
<dbReference type="InterPro" id="IPR007561">
    <property type="entry name" value="Cell_div_SepF/SepF-rel"/>
</dbReference>
<sequence>MGFKEKIKSFFEFDEYEEVDEPVRRQSEQMDTEQTETKSKDNVVSLTSIQQDAKMVLCEPQDYDETQELADYLKKRQSIVVNLQRLDSQTGRRVVDFLSGTVYALNGNIQRLGQQTFLCTPEHVNISGTISQLFEEDEQFNRK</sequence>
<dbReference type="PANTHER" id="PTHR35798">
    <property type="entry name" value="CELL DIVISION PROTEIN SEPF"/>
    <property type="match status" value="1"/>
</dbReference>
<reference evidence="8" key="1">
    <citation type="journal article" date="2019" name="Int. J. Syst. Evol. Microbiol.">
        <title>The Global Catalogue of Microorganisms (GCM) 10K type strain sequencing project: providing services to taxonomists for standard genome sequencing and annotation.</title>
        <authorList>
            <consortium name="The Broad Institute Genomics Platform"/>
            <consortium name="The Broad Institute Genome Sequencing Center for Infectious Disease"/>
            <person name="Wu L."/>
            <person name="Ma J."/>
        </authorList>
    </citation>
    <scope>NUCLEOTIDE SEQUENCE [LARGE SCALE GENOMIC DNA]</scope>
    <source>
        <strain evidence="8">TISTR 1571</strain>
    </source>
</reference>
<feature type="region of interest" description="Disordered" evidence="6">
    <location>
        <begin position="19"/>
        <end position="44"/>
    </location>
</feature>
<keyword evidence="1 5" id="KW-0132">Cell division</keyword>
<keyword evidence="5" id="KW-0963">Cytoplasm</keyword>
<evidence type="ECO:0000256" key="4">
    <source>
        <dbReference type="ARBA" id="ARBA00044936"/>
    </source>
</evidence>
<dbReference type="PANTHER" id="PTHR35798:SF1">
    <property type="entry name" value="CELL DIVISION PROTEIN SEPF"/>
    <property type="match status" value="1"/>
</dbReference>
<dbReference type="InterPro" id="IPR038594">
    <property type="entry name" value="SepF-like_sf"/>
</dbReference>
<comment type="similarity">
    <text evidence="5">Belongs to the SepF family.</text>
</comment>
<evidence type="ECO:0000256" key="5">
    <source>
        <dbReference type="HAMAP-Rule" id="MF_01197"/>
    </source>
</evidence>
<keyword evidence="2 5" id="KW-0717">Septation</keyword>
<proteinExistence type="inferred from homology"/>
<name>A0ABW5Q8E6_9BACI</name>
<organism evidence="7 8">
    <name type="scientific">Piscibacillus salipiscarius</name>
    <dbReference type="NCBI Taxonomy" id="299480"/>
    <lineage>
        <taxon>Bacteria</taxon>
        <taxon>Bacillati</taxon>
        <taxon>Bacillota</taxon>
        <taxon>Bacilli</taxon>
        <taxon>Bacillales</taxon>
        <taxon>Bacillaceae</taxon>
        <taxon>Piscibacillus</taxon>
    </lineage>
</organism>
<dbReference type="Proteomes" id="UP001597452">
    <property type="component" value="Unassembled WGS sequence"/>
</dbReference>
<keyword evidence="8" id="KW-1185">Reference proteome</keyword>
<dbReference type="GO" id="GO:0051301">
    <property type="term" value="P:cell division"/>
    <property type="evidence" value="ECO:0007669"/>
    <property type="project" value="UniProtKB-KW"/>
</dbReference>
<keyword evidence="3 5" id="KW-0131">Cell cycle</keyword>
<dbReference type="InterPro" id="IPR023052">
    <property type="entry name" value="Cell_div_SepF"/>
</dbReference>
<evidence type="ECO:0000256" key="3">
    <source>
        <dbReference type="ARBA" id="ARBA00023306"/>
    </source>
</evidence>
<dbReference type="Pfam" id="PF04472">
    <property type="entry name" value="SepF"/>
    <property type="match status" value="1"/>
</dbReference>
<dbReference type="Gene3D" id="3.30.110.150">
    <property type="entry name" value="SepF-like protein"/>
    <property type="match status" value="1"/>
</dbReference>
<comment type="function">
    <text evidence="4 5">Cell division protein that is part of the divisome complex and is recruited early to the Z-ring. Probably stimulates Z-ring formation, perhaps through the cross-linking of FtsZ protofilaments. Its function overlaps with FtsA.</text>
</comment>
<evidence type="ECO:0000256" key="2">
    <source>
        <dbReference type="ARBA" id="ARBA00023210"/>
    </source>
</evidence>